<gene>
    <name evidence="10" type="ORF">BE17_02320</name>
</gene>
<comment type="caution">
    <text evidence="10">The sequence shown here is derived from an EMBL/GenBank/DDBJ whole genome shotgun (WGS) entry which is preliminary data.</text>
</comment>
<evidence type="ECO:0000256" key="1">
    <source>
        <dbReference type="ARBA" id="ARBA00012513"/>
    </source>
</evidence>
<dbReference type="PANTHER" id="PTHR43289:SF6">
    <property type="entry name" value="SERINE_THREONINE-PROTEIN KINASE NEKL-3"/>
    <property type="match status" value="1"/>
</dbReference>
<keyword evidence="5 10" id="KW-0418">Kinase</keyword>
<dbReference type="GO" id="GO:0004674">
    <property type="term" value="F:protein serine/threonine kinase activity"/>
    <property type="evidence" value="ECO:0007669"/>
    <property type="project" value="UniProtKB-KW"/>
</dbReference>
<dbReference type="EC" id="2.7.11.1" evidence="1"/>
<dbReference type="GO" id="GO:0005524">
    <property type="term" value="F:ATP binding"/>
    <property type="evidence" value="ECO:0007669"/>
    <property type="project" value="UniProtKB-UniRule"/>
</dbReference>
<evidence type="ECO:0000256" key="3">
    <source>
        <dbReference type="ARBA" id="ARBA00022679"/>
    </source>
</evidence>
<feature type="binding site" evidence="7">
    <location>
        <position position="71"/>
    </location>
    <ligand>
        <name>ATP</name>
        <dbReference type="ChEBI" id="CHEBI:30616"/>
    </ligand>
</feature>
<dbReference type="InterPro" id="IPR011009">
    <property type="entry name" value="Kinase-like_dom_sf"/>
</dbReference>
<evidence type="ECO:0000256" key="4">
    <source>
        <dbReference type="ARBA" id="ARBA00022741"/>
    </source>
</evidence>
<dbReference type="CDD" id="cd14014">
    <property type="entry name" value="STKc_PknB_like"/>
    <property type="match status" value="1"/>
</dbReference>
<accession>A0A150S0W9</accession>
<dbReference type="InterPro" id="IPR000719">
    <property type="entry name" value="Prot_kinase_dom"/>
</dbReference>
<dbReference type="InterPro" id="IPR008271">
    <property type="entry name" value="Ser/Thr_kinase_AS"/>
</dbReference>
<evidence type="ECO:0000313" key="11">
    <source>
        <dbReference type="Proteomes" id="UP000075635"/>
    </source>
</evidence>
<dbReference type="SUPFAM" id="SSF56112">
    <property type="entry name" value="Protein kinase-like (PK-like)"/>
    <property type="match status" value="1"/>
</dbReference>
<name>A0A150S0W9_SORCE</name>
<keyword evidence="3" id="KW-0808">Transferase</keyword>
<evidence type="ECO:0000256" key="5">
    <source>
        <dbReference type="ARBA" id="ARBA00022777"/>
    </source>
</evidence>
<proteinExistence type="predicted"/>
<dbReference type="EMBL" id="JEMB01001579">
    <property type="protein sequence ID" value="KYF86125.1"/>
    <property type="molecule type" value="Genomic_DNA"/>
</dbReference>
<dbReference type="Pfam" id="PF00069">
    <property type="entry name" value="Pkinase"/>
    <property type="match status" value="1"/>
</dbReference>
<reference evidence="10 11" key="1">
    <citation type="submission" date="2014-02" db="EMBL/GenBank/DDBJ databases">
        <title>The small core and large imbalanced accessory genome model reveals a collaborative survival strategy of Sorangium cellulosum strains in nature.</title>
        <authorList>
            <person name="Han K."/>
            <person name="Peng R."/>
            <person name="Blom J."/>
            <person name="Li Y.-Z."/>
        </authorList>
    </citation>
    <scope>NUCLEOTIDE SEQUENCE [LARGE SCALE GENOMIC DNA]</scope>
    <source>
        <strain evidence="10 11">So0011-07</strain>
    </source>
</reference>
<dbReference type="Gene3D" id="3.30.200.20">
    <property type="entry name" value="Phosphorylase Kinase, domain 1"/>
    <property type="match status" value="1"/>
</dbReference>
<evidence type="ECO:0000256" key="6">
    <source>
        <dbReference type="ARBA" id="ARBA00022840"/>
    </source>
</evidence>
<evidence type="ECO:0000259" key="9">
    <source>
        <dbReference type="PROSITE" id="PS50011"/>
    </source>
</evidence>
<organism evidence="10 11">
    <name type="scientific">Sorangium cellulosum</name>
    <name type="common">Polyangium cellulosum</name>
    <dbReference type="NCBI Taxonomy" id="56"/>
    <lineage>
        <taxon>Bacteria</taxon>
        <taxon>Pseudomonadati</taxon>
        <taxon>Myxococcota</taxon>
        <taxon>Polyangia</taxon>
        <taxon>Polyangiales</taxon>
        <taxon>Polyangiaceae</taxon>
        <taxon>Sorangium</taxon>
    </lineage>
</organism>
<evidence type="ECO:0000256" key="2">
    <source>
        <dbReference type="ARBA" id="ARBA00022527"/>
    </source>
</evidence>
<dbReference type="SMART" id="SM00220">
    <property type="entry name" value="S_TKc"/>
    <property type="match status" value="1"/>
</dbReference>
<sequence length="475" mass="51933">MASHPPLPSSAGSRITAWPTGDAVSASSFSRSLLGHVIGDKYGVTAIIGEGGMGAVYEAEHLQIGRLVAVKVMHPRETQKREAVSRLEHEARIAGRIGHPNICEVYDMGRLPDGSPYLVMERLRGETLAQRIERCGAVPPSELVDIMLQVLSALVTAHERGIVHRDLKPENIFLSERAGMLPIAKLLDFGISQAAGVDGTMDLTRTGMVMGTPYYMAPEQARGDVELDHRLDLWAVGVILYEALTGQRPFVARNYNALLVQILTIWHRPVTELDPTVPPGLSRLVDRALAKAREERFQSAREFQEALRRFRNQAPVSQRRRPERLAVRSIVEETNDDATMMFSRLGGDRGAADAGNVVVATSRKAVEPGWQQGSRPTAGNGLQLRHSVWPSRVLDTGVGSVPARRRSEPAPEMVDAQYREDETEDRPTIPSLGPVGKGVELSEDTEATVVDPPPFPEDMPTVVRGEGRARGGDQG</sequence>
<keyword evidence="2" id="KW-0723">Serine/threonine-protein kinase</keyword>
<evidence type="ECO:0000256" key="7">
    <source>
        <dbReference type="PROSITE-ProRule" id="PRU10141"/>
    </source>
</evidence>
<dbReference type="Proteomes" id="UP000075635">
    <property type="component" value="Unassembled WGS sequence"/>
</dbReference>
<feature type="domain" description="Protein kinase" evidence="9">
    <location>
        <begin position="42"/>
        <end position="311"/>
    </location>
</feature>
<feature type="region of interest" description="Disordered" evidence="8">
    <location>
        <begin position="399"/>
        <end position="475"/>
    </location>
</feature>
<dbReference type="Gene3D" id="1.10.510.10">
    <property type="entry name" value="Transferase(Phosphotransferase) domain 1"/>
    <property type="match status" value="1"/>
</dbReference>
<keyword evidence="4 7" id="KW-0547">Nucleotide-binding</keyword>
<feature type="compositionally biased region" description="Basic and acidic residues" evidence="8">
    <location>
        <begin position="465"/>
        <end position="475"/>
    </location>
</feature>
<evidence type="ECO:0000313" key="10">
    <source>
        <dbReference type="EMBL" id="KYF86125.1"/>
    </source>
</evidence>
<dbReference type="PROSITE" id="PS00107">
    <property type="entry name" value="PROTEIN_KINASE_ATP"/>
    <property type="match status" value="1"/>
</dbReference>
<protein>
    <recommendedName>
        <fullName evidence="1">non-specific serine/threonine protein kinase</fullName>
        <ecNumber evidence="1">2.7.11.1</ecNumber>
    </recommendedName>
</protein>
<dbReference type="PROSITE" id="PS50011">
    <property type="entry name" value="PROTEIN_KINASE_DOM"/>
    <property type="match status" value="1"/>
</dbReference>
<keyword evidence="6 7" id="KW-0067">ATP-binding</keyword>
<dbReference type="PANTHER" id="PTHR43289">
    <property type="entry name" value="MITOGEN-ACTIVATED PROTEIN KINASE KINASE KINASE 20-RELATED"/>
    <property type="match status" value="1"/>
</dbReference>
<dbReference type="FunFam" id="1.10.510.10:FF:000021">
    <property type="entry name" value="Serine/threonine protein kinase"/>
    <property type="match status" value="1"/>
</dbReference>
<dbReference type="AlphaFoldDB" id="A0A150S0W9"/>
<dbReference type="InterPro" id="IPR017441">
    <property type="entry name" value="Protein_kinase_ATP_BS"/>
</dbReference>
<evidence type="ECO:0000256" key="8">
    <source>
        <dbReference type="SAM" id="MobiDB-lite"/>
    </source>
</evidence>
<dbReference type="PROSITE" id="PS00108">
    <property type="entry name" value="PROTEIN_KINASE_ST"/>
    <property type="match status" value="1"/>
</dbReference>